<accession>A0A171DGG5</accession>
<evidence type="ECO:0000256" key="1">
    <source>
        <dbReference type="ARBA" id="ARBA00022741"/>
    </source>
</evidence>
<dbReference type="RefSeq" id="WP_257242989.1">
    <property type="nucleotide sequence ID" value="NZ_FITM01000085.1"/>
</dbReference>
<evidence type="ECO:0000313" key="5">
    <source>
        <dbReference type="Proteomes" id="UP000182631"/>
    </source>
</evidence>
<name>A0A171DGG5_9SYNE</name>
<proteinExistence type="predicted"/>
<dbReference type="EMBL" id="FITM01000085">
    <property type="protein sequence ID" value="SAY38784.1"/>
    <property type="molecule type" value="Genomic_DNA"/>
</dbReference>
<dbReference type="GO" id="GO:0016260">
    <property type="term" value="P:selenocysteine biosynthetic process"/>
    <property type="evidence" value="ECO:0007669"/>
    <property type="project" value="TreeGrafter"/>
</dbReference>
<protein>
    <submittedName>
        <fullName evidence="4">NADH dehydrogenase-like protein / Selenide,water dikinase</fullName>
        <ecNumber evidence="4">2.7.9.3</ecNumber>
    </submittedName>
</protein>
<dbReference type="SUPFAM" id="SSF56042">
    <property type="entry name" value="PurM C-terminal domain-like"/>
    <property type="match status" value="1"/>
</dbReference>
<evidence type="ECO:0000313" key="4">
    <source>
        <dbReference type="EMBL" id="SAY38784.1"/>
    </source>
</evidence>
<keyword evidence="4" id="KW-0808">Transferase</keyword>
<keyword evidence="1" id="KW-0547">Nucleotide-binding</keyword>
<dbReference type="PANTHER" id="PTHR10256:SF0">
    <property type="entry name" value="INACTIVE SELENIDE, WATER DIKINASE-LIKE PROTEIN-RELATED"/>
    <property type="match status" value="1"/>
</dbReference>
<dbReference type="InterPro" id="IPR004536">
    <property type="entry name" value="SPS/SelD"/>
</dbReference>
<reference evidence="5" key="1">
    <citation type="submission" date="2016-02" db="EMBL/GenBank/DDBJ databases">
        <authorList>
            <person name="liu f."/>
        </authorList>
    </citation>
    <scope>NUCLEOTIDE SEQUENCE [LARGE SCALE GENOMIC DNA]</scope>
</reference>
<dbReference type="Gene3D" id="3.90.650.10">
    <property type="entry name" value="PurM-like C-terminal domain"/>
    <property type="match status" value="1"/>
</dbReference>
<dbReference type="GO" id="GO:0005737">
    <property type="term" value="C:cytoplasm"/>
    <property type="evidence" value="ECO:0007669"/>
    <property type="project" value="TreeGrafter"/>
</dbReference>
<feature type="non-terminal residue" evidence="4">
    <location>
        <position position="1"/>
    </location>
</feature>
<dbReference type="GO" id="GO:0004756">
    <property type="term" value="F:selenide, water dikinase activity"/>
    <property type="evidence" value="ECO:0007669"/>
    <property type="project" value="UniProtKB-EC"/>
</dbReference>
<gene>
    <name evidence="4" type="ORF">FLM9_736</name>
</gene>
<dbReference type="AlphaFoldDB" id="A0A171DGG5"/>
<keyword evidence="5" id="KW-1185">Reference proteome</keyword>
<dbReference type="Proteomes" id="UP000182631">
    <property type="component" value="Unassembled WGS sequence"/>
</dbReference>
<feature type="domain" description="PurM-like C-terminal" evidence="3">
    <location>
        <begin position="1"/>
        <end position="120"/>
    </location>
</feature>
<evidence type="ECO:0000259" key="3">
    <source>
        <dbReference type="Pfam" id="PF02769"/>
    </source>
</evidence>
<keyword evidence="2" id="KW-0067">ATP-binding</keyword>
<keyword evidence="4" id="KW-0418">Kinase</keyword>
<dbReference type="GO" id="GO:0005524">
    <property type="term" value="F:ATP binding"/>
    <property type="evidence" value="ECO:0007669"/>
    <property type="project" value="UniProtKB-KW"/>
</dbReference>
<dbReference type="PANTHER" id="PTHR10256">
    <property type="entry name" value="SELENIDE, WATER DIKINASE"/>
    <property type="match status" value="1"/>
</dbReference>
<evidence type="ECO:0000256" key="2">
    <source>
        <dbReference type="ARBA" id="ARBA00022840"/>
    </source>
</evidence>
<dbReference type="EC" id="2.7.9.3" evidence="4"/>
<sequence length="122" mass="12496">TDVTGFGLLGHLGEMVQASPPGIGVQLDPHRIPAYAGALELLRAGTASTLAPHNTSALELLAPQGAIRLRREPDSALWGLLVDPQTCGPLLAAVPAHEATALLGAMAASYFQGAIIGKVDNI</sequence>
<dbReference type="InterPro" id="IPR036676">
    <property type="entry name" value="PurM-like_C_sf"/>
</dbReference>
<dbReference type="Pfam" id="PF02769">
    <property type="entry name" value="AIRS_C"/>
    <property type="match status" value="1"/>
</dbReference>
<organism evidence="4 5">
    <name type="scientific">Candidatus Synechococcus spongiarum</name>
    <dbReference type="NCBI Taxonomy" id="431041"/>
    <lineage>
        <taxon>Bacteria</taxon>
        <taxon>Bacillati</taxon>
        <taxon>Cyanobacteriota</taxon>
        <taxon>Cyanophyceae</taxon>
        <taxon>Synechococcales</taxon>
        <taxon>Synechococcaceae</taxon>
        <taxon>Synechococcus</taxon>
    </lineage>
</organism>
<dbReference type="InterPro" id="IPR010918">
    <property type="entry name" value="PurM-like_C_dom"/>
</dbReference>